<organism evidence="4 5">
    <name type="scientific">Virgibacillus profundi</name>
    <dbReference type="NCBI Taxonomy" id="2024555"/>
    <lineage>
        <taxon>Bacteria</taxon>
        <taxon>Bacillati</taxon>
        <taxon>Bacillota</taxon>
        <taxon>Bacilli</taxon>
        <taxon>Bacillales</taxon>
        <taxon>Bacillaceae</taxon>
        <taxon>Virgibacillus</taxon>
    </lineage>
</organism>
<accession>A0A2A2IIL9</accession>
<dbReference type="InterPro" id="IPR001789">
    <property type="entry name" value="Sig_transdc_resp-reg_receiver"/>
</dbReference>
<gene>
    <name evidence="4" type="ORF">CIL05_01635</name>
</gene>
<dbReference type="SMART" id="SM00448">
    <property type="entry name" value="REC"/>
    <property type="match status" value="1"/>
</dbReference>
<name>A0A2A2IIL9_9BACI</name>
<protein>
    <submittedName>
        <fullName evidence="4">Response regulator</fullName>
    </submittedName>
</protein>
<proteinExistence type="predicted"/>
<dbReference type="InterPro" id="IPR050595">
    <property type="entry name" value="Bact_response_regulator"/>
</dbReference>
<dbReference type="SUPFAM" id="SSF52172">
    <property type="entry name" value="CheY-like"/>
    <property type="match status" value="1"/>
</dbReference>
<comment type="caution">
    <text evidence="4">The sequence shown here is derived from an EMBL/GenBank/DDBJ whole genome shotgun (WGS) entry which is preliminary data.</text>
</comment>
<sequence>MAKEILVVDDQPGICLLLTDILENEGYIVYTANTGKQALDKVTEHLFDLIILDYKLPILDGTKVLQRMEAAEIHIPAILMSGLAEDIIKEAEHYSSVKNVLPKPFNVMDVCNIVKSIIG</sequence>
<dbReference type="Pfam" id="PF00072">
    <property type="entry name" value="Response_reg"/>
    <property type="match status" value="1"/>
</dbReference>
<keyword evidence="5" id="KW-1185">Reference proteome</keyword>
<dbReference type="AlphaFoldDB" id="A0A2A2IIL9"/>
<dbReference type="RefSeq" id="WP_095653751.1">
    <property type="nucleotide sequence ID" value="NZ_NPOA01000001.1"/>
</dbReference>
<evidence type="ECO:0000313" key="5">
    <source>
        <dbReference type="Proteomes" id="UP000218887"/>
    </source>
</evidence>
<dbReference type="PANTHER" id="PTHR44591">
    <property type="entry name" value="STRESS RESPONSE REGULATOR PROTEIN 1"/>
    <property type="match status" value="1"/>
</dbReference>
<evidence type="ECO:0000256" key="2">
    <source>
        <dbReference type="PROSITE-ProRule" id="PRU00169"/>
    </source>
</evidence>
<dbReference type="GO" id="GO:0000160">
    <property type="term" value="P:phosphorelay signal transduction system"/>
    <property type="evidence" value="ECO:0007669"/>
    <property type="project" value="InterPro"/>
</dbReference>
<dbReference type="Gene3D" id="3.40.50.2300">
    <property type="match status" value="1"/>
</dbReference>
<dbReference type="PROSITE" id="PS50110">
    <property type="entry name" value="RESPONSE_REGULATORY"/>
    <property type="match status" value="1"/>
</dbReference>
<evidence type="ECO:0000259" key="3">
    <source>
        <dbReference type="PROSITE" id="PS50110"/>
    </source>
</evidence>
<dbReference type="InterPro" id="IPR011006">
    <property type="entry name" value="CheY-like_superfamily"/>
</dbReference>
<feature type="modified residue" description="4-aspartylphosphate" evidence="2">
    <location>
        <position position="53"/>
    </location>
</feature>
<keyword evidence="1 2" id="KW-0597">Phosphoprotein</keyword>
<dbReference type="EMBL" id="NPOA01000001">
    <property type="protein sequence ID" value="PAV31382.1"/>
    <property type="molecule type" value="Genomic_DNA"/>
</dbReference>
<dbReference type="PANTHER" id="PTHR44591:SF3">
    <property type="entry name" value="RESPONSE REGULATORY DOMAIN-CONTAINING PROTEIN"/>
    <property type="match status" value="1"/>
</dbReference>
<dbReference type="Proteomes" id="UP000218887">
    <property type="component" value="Unassembled WGS sequence"/>
</dbReference>
<evidence type="ECO:0000313" key="4">
    <source>
        <dbReference type="EMBL" id="PAV31382.1"/>
    </source>
</evidence>
<reference evidence="4 5" key="1">
    <citation type="submission" date="2017-08" db="EMBL/GenBank/DDBJ databases">
        <title>Virgibacillus indicus sp. nov. and Virgibacillus profoundi sp. nov, two moderately halophilic bacteria isolated from marine sediment by using the Microfluidic Streak Plate.</title>
        <authorList>
            <person name="Xu B."/>
            <person name="Hu B."/>
            <person name="Wang J."/>
            <person name="Zhu Y."/>
            <person name="Huang L."/>
            <person name="Du W."/>
            <person name="Huang Y."/>
        </authorList>
    </citation>
    <scope>NUCLEOTIDE SEQUENCE [LARGE SCALE GENOMIC DNA]</scope>
    <source>
        <strain evidence="4 5">IO3-P3-H5</strain>
    </source>
</reference>
<evidence type="ECO:0000256" key="1">
    <source>
        <dbReference type="ARBA" id="ARBA00022553"/>
    </source>
</evidence>
<feature type="domain" description="Response regulatory" evidence="3">
    <location>
        <begin position="4"/>
        <end position="118"/>
    </location>
</feature>
<dbReference type="OrthoDB" id="9808843at2"/>